<comment type="subcellular location">
    <subcellularLocation>
        <location evidence="1">Membrane</location>
        <topology evidence="1">Multi-pass membrane protein</topology>
    </subcellularLocation>
</comment>
<feature type="transmembrane region" description="Helical" evidence="7">
    <location>
        <begin position="41"/>
        <end position="65"/>
    </location>
</feature>
<dbReference type="SUPFAM" id="SSF161070">
    <property type="entry name" value="SNF-like"/>
    <property type="match status" value="1"/>
</dbReference>
<feature type="transmembrane region" description="Helical" evidence="7">
    <location>
        <begin position="86"/>
        <end position="106"/>
    </location>
</feature>
<proteinExistence type="inferred from homology"/>
<evidence type="ECO:0000256" key="3">
    <source>
        <dbReference type="ARBA" id="ARBA00022692"/>
    </source>
</evidence>
<feature type="transmembrane region" description="Helical" evidence="7">
    <location>
        <begin position="215"/>
        <end position="239"/>
    </location>
</feature>
<evidence type="ECO:0000256" key="4">
    <source>
        <dbReference type="ARBA" id="ARBA00022989"/>
    </source>
</evidence>
<feature type="transmembrane region" description="Helical" evidence="7">
    <location>
        <begin position="345"/>
        <end position="365"/>
    </location>
</feature>
<feature type="transmembrane region" description="Helical" evidence="7">
    <location>
        <begin position="251"/>
        <end position="273"/>
    </location>
</feature>
<feature type="transmembrane region" description="Helical" evidence="7">
    <location>
        <begin position="175"/>
        <end position="195"/>
    </location>
</feature>
<dbReference type="PRINTS" id="PR00176">
    <property type="entry name" value="NANEUSMPORT"/>
</dbReference>
<dbReference type="GeneID" id="85013300"/>
<name>A0A3S4UNG4_9BACT</name>
<dbReference type="Proteomes" id="UP000274578">
    <property type="component" value="Chromosome 1"/>
</dbReference>
<evidence type="ECO:0000256" key="7">
    <source>
        <dbReference type="SAM" id="Phobius"/>
    </source>
</evidence>
<dbReference type="NCBIfam" id="NF037979">
    <property type="entry name" value="Na_transp"/>
    <property type="match status" value="1"/>
</dbReference>
<evidence type="ECO:0000256" key="5">
    <source>
        <dbReference type="ARBA" id="ARBA00023136"/>
    </source>
</evidence>
<dbReference type="PROSITE" id="PS00610">
    <property type="entry name" value="NA_NEUROTRAN_SYMP_1"/>
    <property type="match status" value="1"/>
</dbReference>
<dbReference type="PANTHER" id="PTHR42948:SF1">
    <property type="entry name" value="TRANSPORTER"/>
    <property type="match status" value="1"/>
</dbReference>
<evidence type="ECO:0000256" key="2">
    <source>
        <dbReference type="ARBA" id="ARBA00022448"/>
    </source>
</evidence>
<dbReference type="InterPro" id="IPR037272">
    <property type="entry name" value="SNS_sf"/>
</dbReference>
<gene>
    <name evidence="8" type="ORF">NCTC13071_02571</name>
</gene>
<feature type="transmembrane region" description="Helical" evidence="7">
    <location>
        <begin position="12"/>
        <end position="29"/>
    </location>
</feature>
<comment type="similarity">
    <text evidence="6">Belongs to the sodium:neurotransmitter symporter (SNF) (TC 2.A.22) family.</text>
</comment>
<sequence>MSEERVNFGSKIGVILATAGSAVGLGNIWRFPYMAGENGGAAFIFIYILCVIVLGIPCMISEFIIGRHGASNTARAYTRLAKGSTWKWVGYLEVLTGFLITGYYAVVSGWCLNYIYASIMGELKGDPAFITDYFTAFSNDPIRPVFWTIAIFAATHFIIVHGVRNGIEKASKLMMPTLFILLLVIVVAACLLPGASKGIDFLLKPDFSKVTGDVFLGALGQCFYSMSIGMGCLCTYASYFSRHTNIKTSAIQIGLIDLLVAILAGLMIFPAAFSVGISPDSGPSLIFITLPNVFNQAFSSVPLIGWIVSLMFYALLSLAALTSLISLHEVNTAFFYEEMHISRKAGAWIVTLSCGLIGAVCSVSIGQKAHMSIFGMDLFDLFDFVTGQLMLPLCGMLMCLFVGWFVPKQIVKDELSNWGTLRYSFYTLFIFAMRFVCPLCILAIVLHQFHVI</sequence>
<evidence type="ECO:0000313" key="9">
    <source>
        <dbReference type="Proteomes" id="UP000274578"/>
    </source>
</evidence>
<accession>A0A3S4UNG4</accession>
<keyword evidence="4 7" id="KW-1133">Transmembrane helix</keyword>
<keyword evidence="2 6" id="KW-0813">Transport</keyword>
<reference evidence="8 9" key="1">
    <citation type="submission" date="2018-12" db="EMBL/GenBank/DDBJ databases">
        <authorList>
            <consortium name="Pathogen Informatics"/>
        </authorList>
    </citation>
    <scope>NUCLEOTIDE SEQUENCE [LARGE SCALE GENOMIC DNA]</scope>
    <source>
        <strain evidence="8 9">NCTC13071</strain>
    </source>
</reference>
<organism evidence="8 9">
    <name type="scientific">Segatella oris</name>
    <dbReference type="NCBI Taxonomy" id="28135"/>
    <lineage>
        <taxon>Bacteria</taxon>
        <taxon>Pseudomonadati</taxon>
        <taxon>Bacteroidota</taxon>
        <taxon>Bacteroidia</taxon>
        <taxon>Bacteroidales</taxon>
        <taxon>Prevotellaceae</taxon>
        <taxon>Segatella</taxon>
    </lineage>
</organism>
<keyword evidence="3 6" id="KW-0812">Transmembrane</keyword>
<dbReference type="InterPro" id="IPR000175">
    <property type="entry name" value="Na/ntran_symport"/>
</dbReference>
<dbReference type="EMBL" id="LR134384">
    <property type="protein sequence ID" value="VEH16534.1"/>
    <property type="molecule type" value="Genomic_DNA"/>
</dbReference>
<dbReference type="RefSeq" id="WP_018920598.1">
    <property type="nucleotide sequence ID" value="NZ_LR134384.1"/>
</dbReference>
<dbReference type="PANTHER" id="PTHR42948">
    <property type="entry name" value="TRANSPORTER"/>
    <property type="match status" value="1"/>
</dbReference>
<feature type="transmembrane region" description="Helical" evidence="7">
    <location>
        <begin position="303"/>
        <end position="325"/>
    </location>
</feature>
<keyword evidence="6" id="KW-0769">Symport</keyword>
<dbReference type="PROSITE" id="PS50267">
    <property type="entry name" value="NA_NEUROTRAN_SYMP_3"/>
    <property type="match status" value="1"/>
</dbReference>
<dbReference type="Pfam" id="PF00209">
    <property type="entry name" value="SNF"/>
    <property type="match status" value="2"/>
</dbReference>
<keyword evidence="5 7" id="KW-0472">Membrane</keyword>
<dbReference type="InterPro" id="IPR047218">
    <property type="entry name" value="YocR/YhdH-like"/>
</dbReference>
<feature type="transmembrane region" description="Helical" evidence="7">
    <location>
        <begin position="145"/>
        <end position="163"/>
    </location>
</feature>
<evidence type="ECO:0000256" key="6">
    <source>
        <dbReference type="RuleBase" id="RU003732"/>
    </source>
</evidence>
<dbReference type="CDD" id="cd10336">
    <property type="entry name" value="SLC6sbd_Tyt1-Like"/>
    <property type="match status" value="1"/>
</dbReference>
<dbReference type="AlphaFoldDB" id="A0A3S4UNG4"/>
<evidence type="ECO:0000256" key="1">
    <source>
        <dbReference type="ARBA" id="ARBA00004141"/>
    </source>
</evidence>
<evidence type="ECO:0000313" key="8">
    <source>
        <dbReference type="EMBL" id="VEH16534.1"/>
    </source>
</evidence>
<protein>
    <recommendedName>
        <fullName evidence="6">Transporter</fullName>
    </recommendedName>
</protein>
<dbReference type="GO" id="GO:0015293">
    <property type="term" value="F:symporter activity"/>
    <property type="evidence" value="ECO:0007669"/>
    <property type="project" value="UniProtKB-KW"/>
</dbReference>
<dbReference type="KEGG" id="poc:NCTC13071_02571"/>
<feature type="transmembrane region" description="Helical" evidence="7">
    <location>
        <begin position="385"/>
        <end position="406"/>
    </location>
</feature>
<feature type="transmembrane region" description="Helical" evidence="7">
    <location>
        <begin position="426"/>
        <end position="449"/>
    </location>
</feature>
<dbReference type="GO" id="GO:0016020">
    <property type="term" value="C:membrane"/>
    <property type="evidence" value="ECO:0007669"/>
    <property type="project" value="UniProtKB-SubCell"/>
</dbReference>